<keyword evidence="2" id="KW-1185">Reference proteome</keyword>
<dbReference type="AlphaFoldDB" id="A0A4Q9P6Y0"/>
<accession>A0A4Q9P6Y0</accession>
<name>A0A4Q9P6Y0_9APHY</name>
<sequence>MQRYAIRCLDSSDHKNKGRRRRSPATFKGFCPAGRLFHKEFTLCVPSTSTLRRSNTPNSLPCLACRRRREFNILAQTTVISFATTKRFRARMRTIQNRGMDHVISQGTDPERPLSLHRQFRGMSRARTPALRELRWRNTRR</sequence>
<dbReference type="EMBL" id="ML145111">
    <property type="protein sequence ID" value="TBU59721.1"/>
    <property type="molecule type" value="Genomic_DNA"/>
</dbReference>
<dbReference type="Proteomes" id="UP000292082">
    <property type="component" value="Unassembled WGS sequence"/>
</dbReference>
<evidence type="ECO:0000313" key="2">
    <source>
        <dbReference type="Proteomes" id="UP000292082"/>
    </source>
</evidence>
<gene>
    <name evidence="1" type="ORF">BD310DRAFT_924519</name>
</gene>
<protein>
    <submittedName>
        <fullName evidence="1">Uncharacterized protein</fullName>
    </submittedName>
</protein>
<reference evidence="1 2" key="1">
    <citation type="submission" date="2019-01" db="EMBL/GenBank/DDBJ databases">
        <title>Draft genome sequences of three monokaryotic isolates of the white-rot basidiomycete fungus Dichomitus squalens.</title>
        <authorList>
            <consortium name="DOE Joint Genome Institute"/>
            <person name="Lopez S.C."/>
            <person name="Andreopoulos B."/>
            <person name="Pangilinan J."/>
            <person name="Lipzen A."/>
            <person name="Riley R."/>
            <person name="Ahrendt S."/>
            <person name="Ng V."/>
            <person name="Barry K."/>
            <person name="Daum C."/>
            <person name="Grigoriev I.V."/>
            <person name="Hilden K.S."/>
            <person name="Makela M.R."/>
            <person name="de Vries R.P."/>
        </authorList>
    </citation>
    <scope>NUCLEOTIDE SEQUENCE [LARGE SCALE GENOMIC DNA]</scope>
    <source>
        <strain evidence="1 2">CBS 464.89</strain>
    </source>
</reference>
<organism evidence="1 2">
    <name type="scientific">Dichomitus squalens</name>
    <dbReference type="NCBI Taxonomy" id="114155"/>
    <lineage>
        <taxon>Eukaryota</taxon>
        <taxon>Fungi</taxon>
        <taxon>Dikarya</taxon>
        <taxon>Basidiomycota</taxon>
        <taxon>Agaricomycotina</taxon>
        <taxon>Agaricomycetes</taxon>
        <taxon>Polyporales</taxon>
        <taxon>Polyporaceae</taxon>
        <taxon>Dichomitus</taxon>
    </lineage>
</organism>
<evidence type="ECO:0000313" key="1">
    <source>
        <dbReference type="EMBL" id="TBU59721.1"/>
    </source>
</evidence>
<proteinExistence type="predicted"/>